<evidence type="ECO:0000256" key="1">
    <source>
        <dbReference type="ARBA" id="ARBA00004533"/>
    </source>
</evidence>
<comment type="caution">
    <text evidence="7">The sequence shown here is derived from an EMBL/GenBank/DDBJ whole genome shotgun (WGS) entry which is preliminary data.</text>
</comment>
<evidence type="ECO:0000256" key="4">
    <source>
        <dbReference type="ARBA" id="ARBA00022679"/>
    </source>
</evidence>
<sequence length="334" mass="36711">MRRPRVEDAYRLAWRGARRLPTGLGYALAHAAGDALWARQRVLPSRGGGVGQLERNLARIMPVGTPRRRIRALSRAGMRSYMRYFYEAFALPGVGQERIRARVRADLPPTLREDLQGGSVVLALAHMGNWDLAGAWASSELVGVLTVAERLEPADLFDQFVSFRTSLGMRVIGQGHGERVFEPLVAAAGEQRRLVALLADRDLSSAGIEADLLGHTIRVAAGPAALAHRLGLPLYATAIHYERLSGERRRRAGGRWGIVLTLVKVPAPRGGEDARGDGDARELITAWTRAWVAALAPSLAAHPEDWHMLQPVYDADLDHERLARRHAREQEGPA</sequence>
<dbReference type="EMBL" id="FQYL01000015">
    <property type="protein sequence ID" value="SHJ21609.1"/>
    <property type="molecule type" value="Genomic_DNA"/>
</dbReference>
<dbReference type="NCBIfam" id="NF005919">
    <property type="entry name" value="PRK07920.1"/>
    <property type="match status" value="1"/>
</dbReference>
<dbReference type="RefSeq" id="WP_073454206.1">
    <property type="nucleotide sequence ID" value="NZ_BDIO01000007.1"/>
</dbReference>
<dbReference type="PANTHER" id="PTHR30606">
    <property type="entry name" value="LIPID A BIOSYNTHESIS LAUROYL ACYLTRANSFERASE"/>
    <property type="match status" value="1"/>
</dbReference>
<dbReference type="Proteomes" id="UP000184390">
    <property type="component" value="Unassembled WGS sequence"/>
</dbReference>
<proteinExistence type="predicted"/>
<evidence type="ECO:0000313" key="8">
    <source>
        <dbReference type="Proteomes" id="UP000184390"/>
    </source>
</evidence>
<accession>A0ABY1IIK2</accession>
<evidence type="ECO:0000256" key="3">
    <source>
        <dbReference type="ARBA" id="ARBA00022519"/>
    </source>
</evidence>
<organism evidence="7 8">
    <name type="scientific">Actinomyces denticolens</name>
    <dbReference type="NCBI Taxonomy" id="52767"/>
    <lineage>
        <taxon>Bacteria</taxon>
        <taxon>Bacillati</taxon>
        <taxon>Actinomycetota</taxon>
        <taxon>Actinomycetes</taxon>
        <taxon>Actinomycetales</taxon>
        <taxon>Actinomycetaceae</taxon>
        <taxon>Actinomyces</taxon>
    </lineage>
</organism>
<dbReference type="InterPro" id="IPR004960">
    <property type="entry name" value="LipA_acyltrans"/>
</dbReference>
<keyword evidence="5" id="KW-0472">Membrane</keyword>
<evidence type="ECO:0000256" key="2">
    <source>
        <dbReference type="ARBA" id="ARBA00022475"/>
    </source>
</evidence>
<protein>
    <submittedName>
        <fullName evidence="7">KDO2-lipid IV(A) lauroyltransferase</fullName>
    </submittedName>
</protein>
<dbReference type="PANTHER" id="PTHR30606:SF10">
    <property type="entry name" value="PHOSPHATIDYLINOSITOL MANNOSIDE ACYLTRANSFERASE"/>
    <property type="match status" value="1"/>
</dbReference>
<evidence type="ECO:0000256" key="5">
    <source>
        <dbReference type="ARBA" id="ARBA00023136"/>
    </source>
</evidence>
<dbReference type="Pfam" id="PF03279">
    <property type="entry name" value="Lip_A_acyltrans"/>
    <property type="match status" value="1"/>
</dbReference>
<keyword evidence="4" id="KW-0808">Transferase</keyword>
<reference evidence="7 8" key="1">
    <citation type="submission" date="2016-11" db="EMBL/GenBank/DDBJ databases">
        <authorList>
            <person name="Varghese N."/>
            <person name="Submissions S."/>
        </authorList>
    </citation>
    <scope>NUCLEOTIDE SEQUENCE [LARGE SCALE GENOMIC DNA]</scope>
    <source>
        <strain evidence="7 8">PA</strain>
    </source>
</reference>
<keyword evidence="2" id="KW-1003">Cell membrane</keyword>
<keyword evidence="6" id="KW-0012">Acyltransferase</keyword>
<keyword evidence="3" id="KW-0997">Cell inner membrane</keyword>
<comment type="subcellular location">
    <subcellularLocation>
        <location evidence="1">Cell inner membrane</location>
    </subcellularLocation>
</comment>
<name>A0ABY1IIK2_9ACTO</name>
<gene>
    <name evidence="7" type="ORF">SAMN05216246_11524</name>
</gene>
<evidence type="ECO:0000313" key="7">
    <source>
        <dbReference type="EMBL" id="SHJ21609.1"/>
    </source>
</evidence>
<keyword evidence="8" id="KW-1185">Reference proteome</keyword>
<evidence type="ECO:0000256" key="6">
    <source>
        <dbReference type="ARBA" id="ARBA00023315"/>
    </source>
</evidence>